<dbReference type="EMBL" id="PEDL01000002">
    <property type="protein sequence ID" value="PHV71770.1"/>
    <property type="molecule type" value="Genomic_DNA"/>
</dbReference>
<sequence>MRIRNNKKVTFWLIGLGCGMIISGITMMVYILSCESAIREIVKENEVHAEKQTDEIKAQQIEIPSNEKISSALQELKQEISGLKKETQEEEGIEKSSTLTDENQNEKIKVFISKRMNAIEICKLLKEAGVIEDEKNFFDYVSAQNKTRYLKSGVLEFEKEASNEEILAILAIR</sequence>
<comment type="caution">
    <text evidence="1">The sequence shown here is derived from an EMBL/GenBank/DDBJ whole genome shotgun (WGS) entry which is preliminary data.</text>
</comment>
<keyword evidence="2" id="KW-1185">Reference proteome</keyword>
<organism evidence="1 2">
    <name type="scientific">Sporanaerobium hydrogeniformans</name>
    <dbReference type="NCBI Taxonomy" id="3072179"/>
    <lineage>
        <taxon>Bacteria</taxon>
        <taxon>Bacillati</taxon>
        <taxon>Bacillota</taxon>
        <taxon>Clostridia</taxon>
        <taxon>Lachnospirales</taxon>
        <taxon>Lachnospiraceae</taxon>
        <taxon>Sporanaerobium</taxon>
    </lineage>
</organism>
<accession>A0AC61DFT2</accession>
<name>A0AC61DFT2_9FIRM</name>
<dbReference type="Proteomes" id="UP000224460">
    <property type="component" value="Unassembled WGS sequence"/>
</dbReference>
<evidence type="ECO:0000313" key="1">
    <source>
        <dbReference type="EMBL" id="PHV71770.1"/>
    </source>
</evidence>
<reference evidence="1" key="1">
    <citation type="submission" date="2017-10" db="EMBL/GenBank/DDBJ databases">
        <title>Genome sequence of cellulolytic Lachnospiraceae bacterium XHS1971 isolated from hotspring sediment.</title>
        <authorList>
            <person name="Vasudevan G."/>
            <person name="Joshi A.J."/>
            <person name="Hivarkar S."/>
            <person name="Lanjekar V.B."/>
            <person name="Dhakephalkar P.K."/>
            <person name="Dagar S."/>
        </authorList>
    </citation>
    <scope>NUCLEOTIDE SEQUENCE</scope>
    <source>
        <strain evidence="1">XHS1971</strain>
    </source>
</reference>
<gene>
    <name evidence="1" type="ORF">CS063_04215</name>
</gene>
<proteinExistence type="predicted"/>
<evidence type="ECO:0000313" key="2">
    <source>
        <dbReference type="Proteomes" id="UP000224460"/>
    </source>
</evidence>
<protein>
    <submittedName>
        <fullName evidence="1">Uncharacterized protein</fullName>
    </submittedName>
</protein>